<keyword evidence="3" id="KW-1185">Reference proteome</keyword>
<feature type="compositionally biased region" description="Basic and acidic residues" evidence="1">
    <location>
        <begin position="8"/>
        <end position="20"/>
    </location>
</feature>
<evidence type="ECO:0000313" key="2">
    <source>
        <dbReference type="EMBL" id="KAH3725223.1"/>
    </source>
</evidence>
<evidence type="ECO:0000313" key="3">
    <source>
        <dbReference type="Proteomes" id="UP000828390"/>
    </source>
</evidence>
<gene>
    <name evidence="2" type="ORF">DPMN_051058</name>
</gene>
<reference evidence="2" key="2">
    <citation type="submission" date="2020-11" db="EMBL/GenBank/DDBJ databases">
        <authorList>
            <person name="McCartney M.A."/>
            <person name="Auch B."/>
            <person name="Kono T."/>
            <person name="Mallez S."/>
            <person name="Becker A."/>
            <person name="Gohl D.M."/>
            <person name="Silverstein K.A.T."/>
            <person name="Koren S."/>
            <person name="Bechman K.B."/>
            <person name="Herman A."/>
            <person name="Abrahante J.E."/>
            <person name="Garbe J."/>
        </authorList>
    </citation>
    <scope>NUCLEOTIDE SEQUENCE</scope>
    <source>
        <strain evidence="2">Duluth1</strain>
        <tissue evidence="2">Whole animal</tissue>
    </source>
</reference>
<name>A0A9D4CH80_DREPO</name>
<dbReference type="EMBL" id="JAIWYP010000012">
    <property type="protein sequence ID" value="KAH3725223.1"/>
    <property type="molecule type" value="Genomic_DNA"/>
</dbReference>
<evidence type="ECO:0000256" key="1">
    <source>
        <dbReference type="SAM" id="MobiDB-lite"/>
    </source>
</evidence>
<reference evidence="2" key="1">
    <citation type="journal article" date="2019" name="bioRxiv">
        <title>The Genome of the Zebra Mussel, Dreissena polymorpha: A Resource for Invasive Species Research.</title>
        <authorList>
            <person name="McCartney M.A."/>
            <person name="Auch B."/>
            <person name="Kono T."/>
            <person name="Mallez S."/>
            <person name="Zhang Y."/>
            <person name="Obille A."/>
            <person name="Becker A."/>
            <person name="Abrahante J.E."/>
            <person name="Garbe J."/>
            <person name="Badalamenti J.P."/>
            <person name="Herman A."/>
            <person name="Mangelson H."/>
            <person name="Liachko I."/>
            <person name="Sullivan S."/>
            <person name="Sone E.D."/>
            <person name="Koren S."/>
            <person name="Silverstein K.A.T."/>
            <person name="Beckman K.B."/>
            <person name="Gohl D.M."/>
        </authorList>
    </citation>
    <scope>NUCLEOTIDE SEQUENCE</scope>
    <source>
        <strain evidence="2">Duluth1</strain>
        <tissue evidence="2">Whole animal</tissue>
    </source>
</reference>
<feature type="region of interest" description="Disordered" evidence="1">
    <location>
        <begin position="1"/>
        <end position="24"/>
    </location>
</feature>
<protein>
    <submittedName>
        <fullName evidence="2">Uncharacterized protein</fullName>
    </submittedName>
</protein>
<dbReference type="AlphaFoldDB" id="A0A9D4CH80"/>
<dbReference type="Proteomes" id="UP000828390">
    <property type="component" value="Unassembled WGS sequence"/>
</dbReference>
<comment type="caution">
    <text evidence="2">The sequence shown here is derived from an EMBL/GenBank/DDBJ whole genome shotgun (WGS) entry which is preliminary data.</text>
</comment>
<accession>A0A9D4CH80</accession>
<organism evidence="2 3">
    <name type="scientific">Dreissena polymorpha</name>
    <name type="common">Zebra mussel</name>
    <name type="synonym">Mytilus polymorpha</name>
    <dbReference type="NCBI Taxonomy" id="45954"/>
    <lineage>
        <taxon>Eukaryota</taxon>
        <taxon>Metazoa</taxon>
        <taxon>Spiralia</taxon>
        <taxon>Lophotrochozoa</taxon>
        <taxon>Mollusca</taxon>
        <taxon>Bivalvia</taxon>
        <taxon>Autobranchia</taxon>
        <taxon>Heteroconchia</taxon>
        <taxon>Euheterodonta</taxon>
        <taxon>Imparidentia</taxon>
        <taxon>Neoheterodontei</taxon>
        <taxon>Myida</taxon>
        <taxon>Dreissenoidea</taxon>
        <taxon>Dreissenidae</taxon>
        <taxon>Dreissena</taxon>
    </lineage>
</organism>
<sequence length="116" mass="13446">MKRRKSGRSKDEDKHERESFPEGFAGPFFVDKCLFNQLITEVTQVDPTIKLLLDQAEELYSSLLMGETTLADATSSEFVFLSNSRRLQSSRSMNLPRPQRQAYYTIKNKFSGVRFR</sequence>
<proteinExistence type="predicted"/>